<accession>A0AAW8C8Y9</accession>
<keyword evidence="1" id="KW-0732">Signal</keyword>
<dbReference type="RefSeq" id="WP_306350512.1">
    <property type="nucleotide sequence ID" value="NZ_JASAWV010000001.1"/>
</dbReference>
<dbReference type="Proteomes" id="UP001226020">
    <property type="component" value="Unassembled WGS sequence"/>
</dbReference>
<protein>
    <recommendedName>
        <fullName evidence="4">Porin</fullName>
    </recommendedName>
</protein>
<name>A0AAW8C8Y9_9PAST</name>
<proteinExistence type="predicted"/>
<organism evidence="2 3">
    <name type="scientific">Phocoenobacter atlanticus subsp. atlanticus</name>
    <dbReference type="NCBI Taxonomy" id="3061285"/>
    <lineage>
        <taxon>Bacteria</taxon>
        <taxon>Pseudomonadati</taxon>
        <taxon>Pseudomonadota</taxon>
        <taxon>Gammaproteobacteria</taxon>
        <taxon>Pasteurellales</taxon>
        <taxon>Pasteurellaceae</taxon>
        <taxon>Phocoenobacter</taxon>
        <taxon>Phocoenobacter atlanticus</taxon>
    </lineage>
</organism>
<keyword evidence="3" id="KW-1185">Reference proteome</keyword>
<feature type="signal peptide" evidence="1">
    <location>
        <begin position="1"/>
        <end position="22"/>
    </location>
</feature>
<evidence type="ECO:0000313" key="2">
    <source>
        <dbReference type="EMBL" id="MDP8147515.1"/>
    </source>
</evidence>
<evidence type="ECO:0008006" key="4">
    <source>
        <dbReference type="Google" id="ProtNLM"/>
    </source>
</evidence>
<gene>
    <name evidence="2" type="ORF">QJU57_00270</name>
</gene>
<evidence type="ECO:0000256" key="1">
    <source>
        <dbReference type="SAM" id="SignalP"/>
    </source>
</evidence>
<dbReference type="AlphaFoldDB" id="A0AAW8C8Y9"/>
<dbReference type="EMBL" id="JASAXT010000001">
    <property type="protein sequence ID" value="MDP8147515.1"/>
    <property type="molecule type" value="Genomic_DNA"/>
</dbReference>
<comment type="caution">
    <text evidence="2">The sequence shown here is derived from an EMBL/GenBank/DDBJ whole genome shotgun (WGS) entry which is preliminary data.</text>
</comment>
<sequence length="439" mass="50576">MKRTYWALLLSSLLSVSSTAIAQDVSGLNTTDIEKELEEWNDDDTSKSNWNMGAFIEADYGVFTHNHTANNRDKSLAEIRSEIFANRYFGSHFLSAKLDLIADDIDDHSLQADLKELFVDFKLNDKMSVRLGQQVLTWGTGDYIFINDLFSKDWQSMLSGRDDSYLKKSDPAVKFNWFNDFANINLAWIPVFNGDEYISGERFSYYNPMLGKVTNQRVKTENPKNTLSNSALALRLSKRFNGVEYALYGYHGLYSQPIAFNPVTGKNKFPKINAFGASVRGTLAGGIANAEISHWNFLEEKAGDNPFIPNDQINFLVGYEHELVQNVTLSGQYLVQKMQNYEKAKQSAFNPDLLIDKWHQTLTLRLNWQAMQQKLNMSLFAFYSPDEKDFYIKPKISYRQNDHWFYEIGANLFGGKNKHTQWGQFKENSNIYARLKYNF</sequence>
<evidence type="ECO:0000313" key="3">
    <source>
        <dbReference type="Proteomes" id="UP001226020"/>
    </source>
</evidence>
<reference evidence="2 3" key="1">
    <citation type="journal article" date="2023" name="Front. Microbiol.">
        <title>Phylogeography and host specificity of Pasteurellaceae pathogenic to sea-farmed fish in the north-east Atlantic.</title>
        <authorList>
            <person name="Gulla S."/>
            <person name="Colquhoun D.J."/>
            <person name="Olsen A.B."/>
            <person name="Spilsberg B."/>
            <person name="Lagesen K."/>
            <person name="Aakesson C.P."/>
            <person name="Strom S."/>
            <person name="Manji F."/>
            <person name="Birkbeck T.H."/>
            <person name="Nilsen H.K."/>
        </authorList>
    </citation>
    <scope>NUCLEOTIDE SEQUENCE [LARGE SCALE GENOMIC DNA]</scope>
    <source>
        <strain evidence="2 3">NVIB3131</strain>
    </source>
</reference>
<feature type="chain" id="PRO_5043734464" description="Porin" evidence="1">
    <location>
        <begin position="23"/>
        <end position="439"/>
    </location>
</feature>